<gene>
    <name evidence="2" type="ORF">Agabi119p4_2875</name>
</gene>
<evidence type="ECO:0000313" key="3">
    <source>
        <dbReference type="Proteomes" id="UP000629468"/>
    </source>
</evidence>
<organism evidence="2 3">
    <name type="scientific">Agaricus bisporus var. burnettii</name>
    <dbReference type="NCBI Taxonomy" id="192524"/>
    <lineage>
        <taxon>Eukaryota</taxon>
        <taxon>Fungi</taxon>
        <taxon>Dikarya</taxon>
        <taxon>Basidiomycota</taxon>
        <taxon>Agaricomycotina</taxon>
        <taxon>Agaricomycetes</taxon>
        <taxon>Agaricomycetidae</taxon>
        <taxon>Agaricales</taxon>
        <taxon>Agaricineae</taxon>
        <taxon>Agaricaceae</taxon>
        <taxon>Agaricus</taxon>
    </lineage>
</organism>
<protein>
    <recommendedName>
        <fullName evidence="1">DUF3074 domain-containing protein</fullName>
    </recommendedName>
</protein>
<feature type="domain" description="DUF3074" evidence="1">
    <location>
        <begin position="61"/>
        <end position="217"/>
    </location>
</feature>
<dbReference type="PANTHER" id="PTHR40370:SF1">
    <property type="entry name" value="DUF3074 DOMAIN-CONTAINING PROTEIN"/>
    <property type="match status" value="1"/>
</dbReference>
<dbReference type="InterPro" id="IPR023393">
    <property type="entry name" value="START-like_dom_sf"/>
</dbReference>
<evidence type="ECO:0000313" key="2">
    <source>
        <dbReference type="EMBL" id="KAF7778530.1"/>
    </source>
</evidence>
<dbReference type="SUPFAM" id="SSF55961">
    <property type="entry name" value="Bet v1-like"/>
    <property type="match status" value="1"/>
</dbReference>
<dbReference type="Proteomes" id="UP000629468">
    <property type="component" value="Unassembled WGS sequence"/>
</dbReference>
<name>A0A8H7F6D8_AGABI</name>
<evidence type="ECO:0000259" key="1">
    <source>
        <dbReference type="Pfam" id="PF11274"/>
    </source>
</evidence>
<sequence>MSNTKSILRAAAIQPIDIPSEESIIAAGRELIESTDSWQLKKTINNVKVVHKPATSTDGSWFCRISEHSPEEVTYDQLWDKMARNKAQNEKDFIPELVKIKKLQEISPAAQIWNLYYKIPFPLSNRTFTALQVVDESASLIVSIPIDLSAHRELQKGEEAGVRALYVAVERIKQLDNGKVEWRMACSSVSDGWVPKFIEDLVMPKAIAADVPRFLKWFKSLPKSTS</sequence>
<dbReference type="PANTHER" id="PTHR40370">
    <property type="entry name" value="EXPRESSED PROTEIN"/>
    <property type="match status" value="1"/>
</dbReference>
<dbReference type="AlphaFoldDB" id="A0A8H7F6D8"/>
<dbReference type="Gene3D" id="3.30.530.20">
    <property type="match status" value="1"/>
</dbReference>
<reference evidence="2 3" key="1">
    <citation type="journal article" name="Sci. Rep.">
        <title>Telomere-to-telomere assembled and centromere annotated genomes of the two main subspecies of the button mushroom Agaricus bisporus reveal especially polymorphic chromosome ends.</title>
        <authorList>
            <person name="Sonnenberg A.S.M."/>
            <person name="Sedaghat-Telgerd N."/>
            <person name="Lavrijssen B."/>
            <person name="Ohm R.A."/>
            <person name="Hendrickx P.M."/>
            <person name="Scholtmeijer K."/>
            <person name="Baars J.J.P."/>
            <person name="van Peer A."/>
        </authorList>
    </citation>
    <scope>NUCLEOTIDE SEQUENCE [LARGE SCALE GENOMIC DNA]</scope>
    <source>
        <strain evidence="2 3">H119_p4</strain>
    </source>
</reference>
<dbReference type="InterPro" id="IPR024500">
    <property type="entry name" value="DUF3074"/>
</dbReference>
<proteinExistence type="predicted"/>
<dbReference type="Pfam" id="PF11274">
    <property type="entry name" value="DUF3074"/>
    <property type="match status" value="1"/>
</dbReference>
<comment type="caution">
    <text evidence="2">The sequence shown here is derived from an EMBL/GenBank/DDBJ whole genome shotgun (WGS) entry which is preliminary data.</text>
</comment>
<dbReference type="EMBL" id="JABXXO010000004">
    <property type="protein sequence ID" value="KAF7778530.1"/>
    <property type="molecule type" value="Genomic_DNA"/>
</dbReference>
<accession>A0A8H7F6D8</accession>